<dbReference type="GO" id="GO:0016740">
    <property type="term" value="F:transferase activity"/>
    <property type="evidence" value="ECO:0007669"/>
    <property type="project" value="UniProtKB-KW"/>
</dbReference>
<feature type="domain" description="Quinolinate phosphoribosyl transferase C-terminal" evidence="5">
    <location>
        <begin position="89"/>
        <end position="261"/>
    </location>
</feature>
<keyword evidence="8" id="KW-1185">Reference proteome</keyword>
<evidence type="ECO:0000259" key="5">
    <source>
        <dbReference type="Pfam" id="PF01729"/>
    </source>
</evidence>
<evidence type="ECO:0000256" key="4">
    <source>
        <dbReference type="ARBA" id="ARBA00047445"/>
    </source>
</evidence>
<dbReference type="InterPro" id="IPR002638">
    <property type="entry name" value="Quinolinate_PRibosylTrfase_C"/>
</dbReference>
<evidence type="ECO:0000259" key="6">
    <source>
        <dbReference type="Pfam" id="PF02749"/>
    </source>
</evidence>
<evidence type="ECO:0000313" key="7">
    <source>
        <dbReference type="EMBL" id="MBS7526189.1"/>
    </source>
</evidence>
<comment type="catalytic activity">
    <reaction evidence="4">
        <text>nicotinate beta-D-ribonucleotide + CO2 + diphosphate = quinolinate + 5-phospho-alpha-D-ribose 1-diphosphate + 2 H(+)</text>
        <dbReference type="Rhea" id="RHEA:12733"/>
        <dbReference type="ChEBI" id="CHEBI:15378"/>
        <dbReference type="ChEBI" id="CHEBI:16526"/>
        <dbReference type="ChEBI" id="CHEBI:29959"/>
        <dbReference type="ChEBI" id="CHEBI:33019"/>
        <dbReference type="ChEBI" id="CHEBI:57502"/>
        <dbReference type="ChEBI" id="CHEBI:58017"/>
        <dbReference type="EC" id="2.4.2.19"/>
    </reaction>
</comment>
<dbReference type="Proteomes" id="UP000746471">
    <property type="component" value="Unassembled WGS sequence"/>
</dbReference>
<sequence length="270" mass="29503">MIDIRKEILKGIRNKQFEARITVDREGVVVGTLEAAKQLKHLALDYEFCVHDGDAVDSGDTICTLKGFSENLIMAEETVIGRMAKASGVATAAFKAVKLADDKGRIVAGAWKKMPNEMKRSIQQTVGIVGASTRMIEMPFVYLDKNYIQMLGGISEALYAVKAMEGLKKVVQLKGKYMSIDAEARTAVEAGADILMVDTGRLDDLKIVKQYLETLPNTTVQVGFASDLKIAEIPTYLECGADFLCFGKEIIDAPLLDMKLDVISEVSNAV</sequence>
<dbReference type="RefSeq" id="WP_213235974.1">
    <property type="nucleotide sequence ID" value="NZ_JAHBCL010000008.1"/>
</dbReference>
<comment type="caution">
    <text evidence="7">The sequence shown here is derived from an EMBL/GenBank/DDBJ whole genome shotgun (WGS) entry which is preliminary data.</text>
</comment>
<dbReference type="PANTHER" id="PTHR32179">
    <property type="entry name" value="NICOTINATE-NUCLEOTIDE PYROPHOSPHORYLASE [CARBOXYLATING]"/>
    <property type="match status" value="1"/>
</dbReference>
<keyword evidence="2" id="KW-0328">Glycosyltransferase</keyword>
<evidence type="ECO:0000256" key="1">
    <source>
        <dbReference type="ARBA" id="ARBA00009400"/>
    </source>
</evidence>
<dbReference type="EMBL" id="JAHBCL010000008">
    <property type="protein sequence ID" value="MBS7526189.1"/>
    <property type="molecule type" value="Genomic_DNA"/>
</dbReference>
<evidence type="ECO:0000256" key="3">
    <source>
        <dbReference type="ARBA" id="ARBA00022679"/>
    </source>
</evidence>
<dbReference type="PANTHER" id="PTHR32179:SF3">
    <property type="entry name" value="NICOTINATE-NUCLEOTIDE PYROPHOSPHORYLASE [CARBOXYLATING]"/>
    <property type="match status" value="1"/>
</dbReference>
<organism evidence="7 8">
    <name type="scientific">Fusibacter paucivorans</name>
    <dbReference type="NCBI Taxonomy" id="76009"/>
    <lineage>
        <taxon>Bacteria</taxon>
        <taxon>Bacillati</taxon>
        <taxon>Bacillota</taxon>
        <taxon>Clostridia</taxon>
        <taxon>Eubacteriales</taxon>
        <taxon>Eubacteriales Family XII. Incertae Sedis</taxon>
        <taxon>Fusibacter</taxon>
    </lineage>
</organism>
<keyword evidence="3 7" id="KW-0808">Transferase</keyword>
<feature type="domain" description="Quinolinate phosphoribosyl transferase N-terminal" evidence="6">
    <location>
        <begin position="3"/>
        <end position="87"/>
    </location>
</feature>
<dbReference type="Pfam" id="PF02749">
    <property type="entry name" value="QRPTase_N"/>
    <property type="match status" value="1"/>
</dbReference>
<dbReference type="InterPro" id="IPR037128">
    <property type="entry name" value="Quinolinate_PRibosylTase_N_sf"/>
</dbReference>
<evidence type="ECO:0000256" key="2">
    <source>
        <dbReference type="ARBA" id="ARBA00022676"/>
    </source>
</evidence>
<dbReference type="Gene3D" id="3.90.1170.20">
    <property type="entry name" value="Quinolinate phosphoribosyl transferase, N-terminal domain"/>
    <property type="match status" value="1"/>
</dbReference>
<proteinExistence type="inferred from homology"/>
<accession>A0ABS5PP73</accession>
<dbReference type="SUPFAM" id="SSF51690">
    <property type="entry name" value="Nicotinate/Quinolinate PRTase C-terminal domain-like"/>
    <property type="match status" value="1"/>
</dbReference>
<dbReference type="Pfam" id="PF01729">
    <property type="entry name" value="QRPTase_C"/>
    <property type="match status" value="1"/>
</dbReference>
<gene>
    <name evidence="7" type="ORF">KHM83_05835</name>
</gene>
<dbReference type="InterPro" id="IPR027277">
    <property type="entry name" value="NadC/ModD"/>
</dbReference>
<dbReference type="SUPFAM" id="SSF54675">
    <property type="entry name" value="Nicotinate/Quinolinate PRTase N-terminal domain-like"/>
    <property type="match status" value="1"/>
</dbReference>
<protein>
    <submittedName>
        <fullName evidence="7">Quinolinate phosphoribosyl transferase</fullName>
    </submittedName>
</protein>
<dbReference type="InterPro" id="IPR036068">
    <property type="entry name" value="Nicotinate_pribotase-like_C"/>
</dbReference>
<comment type="similarity">
    <text evidence="1">Belongs to the NadC/ModD family.</text>
</comment>
<evidence type="ECO:0000313" key="8">
    <source>
        <dbReference type="Proteomes" id="UP000746471"/>
    </source>
</evidence>
<reference evidence="7 8" key="1">
    <citation type="submission" date="2021-05" db="EMBL/GenBank/DDBJ databases">
        <title>Fusibacter ferrireducens sp. nov., an anaerobic, sulfur- and Fe-reducing bacterium isolated from the mangrove sediment.</title>
        <authorList>
            <person name="Qiu D."/>
        </authorList>
    </citation>
    <scope>NUCLEOTIDE SEQUENCE [LARGE SCALE GENOMIC DNA]</scope>
    <source>
        <strain evidence="7 8">DSM 12116</strain>
    </source>
</reference>
<dbReference type="Gene3D" id="3.20.20.70">
    <property type="entry name" value="Aldolase class I"/>
    <property type="match status" value="1"/>
</dbReference>
<dbReference type="InterPro" id="IPR013785">
    <property type="entry name" value="Aldolase_TIM"/>
</dbReference>
<dbReference type="InterPro" id="IPR022412">
    <property type="entry name" value="Quinolinate_PRibosylTrfase_N"/>
</dbReference>
<name>A0ABS5PP73_9FIRM</name>